<dbReference type="InterPro" id="IPR056596">
    <property type="entry name" value="FLAD1_M"/>
</dbReference>
<reference evidence="2 3" key="1">
    <citation type="submission" date="2024-02" db="EMBL/GenBank/DDBJ databases">
        <authorList>
            <person name="Vignale AGUSTIN F."/>
            <person name="Sosa J E."/>
            <person name="Modenutti C."/>
        </authorList>
    </citation>
    <scope>NUCLEOTIDE SEQUENCE [LARGE SCALE GENOMIC DNA]</scope>
</reference>
<feature type="domain" description="FAD synthase middle" evidence="1">
    <location>
        <begin position="60"/>
        <end position="128"/>
    </location>
</feature>
<evidence type="ECO:0000313" key="3">
    <source>
        <dbReference type="Proteomes" id="UP001642360"/>
    </source>
</evidence>
<keyword evidence="3" id="KW-1185">Reference proteome</keyword>
<gene>
    <name evidence="2" type="ORF">ILEXP_LOCUS43468</name>
</gene>
<sequence>MAQLPEGITELLHHEKLPVPLIKCLNVVILTATNVNELDQQWDCLIELSGSSGLLISMKPFVSKRLETNLSDVEAAQPLSKLGLEFPDLYIGCYRKSRNGPLIISFEGKDQVRIKAAAEALCMKFLPGAFSEIS</sequence>
<dbReference type="PANTHER" id="PTHR13939">
    <property type="entry name" value="NICOTINAMIDE-NUCLEOTIDE AMIDOHYDROLASE PNCC"/>
    <property type="match status" value="1"/>
</dbReference>
<evidence type="ECO:0000259" key="1">
    <source>
        <dbReference type="Pfam" id="PF24102"/>
    </source>
</evidence>
<dbReference type="EMBL" id="CAUOFW020006200">
    <property type="protein sequence ID" value="CAK9173737.1"/>
    <property type="molecule type" value="Genomic_DNA"/>
</dbReference>
<protein>
    <recommendedName>
        <fullName evidence="1">FAD synthase middle domain-containing protein</fullName>
    </recommendedName>
</protein>
<dbReference type="Pfam" id="PF24102">
    <property type="entry name" value="FLAD1_M"/>
    <property type="match status" value="1"/>
</dbReference>
<evidence type="ECO:0000313" key="2">
    <source>
        <dbReference type="EMBL" id="CAK9173737.1"/>
    </source>
</evidence>
<proteinExistence type="predicted"/>
<dbReference type="AlphaFoldDB" id="A0ABC8TW72"/>
<dbReference type="PANTHER" id="PTHR13939:SF0">
    <property type="entry name" value="NMN AMIDOHYDROLASE-LIKE PROTEIN YFAY"/>
    <property type="match status" value="1"/>
</dbReference>
<name>A0ABC8TW72_9AQUA</name>
<dbReference type="Proteomes" id="UP001642360">
    <property type="component" value="Unassembled WGS sequence"/>
</dbReference>
<accession>A0ABC8TW72</accession>
<comment type="caution">
    <text evidence="2">The sequence shown here is derived from an EMBL/GenBank/DDBJ whole genome shotgun (WGS) entry which is preliminary data.</text>
</comment>
<organism evidence="2 3">
    <name type="scientific">Ilex paraguariensis</name>
    <name type="common">yerba mate</name>
    <dbReference type="NCBI Taxonomy" id="185542"/>
    <lineage>
        <taxon>Eukaryota</taxon>
        <taxon>Viridiplantae</taxon>
        <taxon>Streptophyta</taxon>
        <taxon>Embryophyta</taxon>
        <taxon>Tracheophyta</taxon>
        <taxon>Spermatophyta</taxon>
        <taxon>Magnoliopsida</taxon>
        <taxon>eudicotyledons</taxon>
        <taxon>Gunneridae</taxon>
        <taxon>Pentapetalae</taxon>
        <taxon>asterids</taxon>
        <taxon>campanulids</taxon>
        <taxon>Aquifoliales</taxon>
        <taxon>Aquifoliaceae</taxon>
        <taxon>Ilex</taxon>
    </lineage>
</organism>
<dbReference type="InterPro" id="IPR050101">
    <property type="entry name" value="CinA"/>
</dbReference>